<dbReference type="HOGENOM" id="CLU_464820_0_0_1"/>
<dbReference type="AlphaFoldDB" id="E9G4Q5"/>
<protein>
    <recommendedName>
        <fullName evidence="2">MAM domain-containing protein</fullName>
    </recommendedName>
</protein>
<dbReference type="PROSITE" id="PS50060">
    <property type="entry name" value="MAM_2"/>
    <property type="match status" value="2"/>
</dbReference>
<feature type="domain" description="MAM" evidence="2">
    <location>
        <begin position="58"/>
        <end position="218"/>
    </location>
</feature>
<feature type="domain" description="MAM" evidence="2">
    <location>
        <begin position="292"/>
        <end position="447"/>
    </location>
</feature>
<dbReference type="Proteomes" id="UP000000305">
    <property type="component" value="Unassembled WGS sequence"/>
</dbReference>
<gene>
    <name evidence="3" type="ORF">DAPPUDRAFT_314112</name>
</gene>
<dbReference type="EMBL" id="GL732532">
    <property type="protein sequence ID" value="EFX85340.1"/>
    <property type="molecule type" value="Genomic_DNA"/>
</dbReference>
<keyword evidence="4" id="KW-1185">Reference proteome</keyword>
<organism evidence="3 4">
    <name type="scientific">Daphnia pulex</name>
    <name type="common">Water flea</name>
    <dbReference type="NCBI Taxonomy" id="6669"/>
    <lineage>
        <taxon>Eukaryota</taxon>
        <taxon>Metazoa</taxon>
        <taxon>Ecdysozoa</taxon>
        <taxon>Arthropoda</taxon>
        <taxon>Crustacea</taxon>
        <taxon>Branchiopoda</taxon>
        <taxon>Diplostraca</taxon>
        <taxon>Cladocera</taxon>
        <taxon>Anomopoda</taxon>
        <taxon>Daphniidae</taxon>
        <taxon>Daphnia</taxon>
    </lineage>
</organism>
<dbReference type="InterPro" id="IPR013320">
    <property type="entry name" value="ConA-like_dom_sf"/>
</dbReference>
<dbReference type="InParanoid" id="E9G4Q5"/>
<evidence type="ECO:0000313" key="4">
    <source>
        <dbReference type="Proteomes" id="UP000000305"/>
    </source>
</evidence>
<dbReference type="OrthoDB" id="6365689at2759"/>
<dbReference type="Gene3D" id="2.60.120.260">
    <property type="entry name" value="Galactose-binding domain-like"/>
    <property type="match status" value="1"/>
</dbReference>
<feature type="region of interest" description="Disordered" evidence="1">
    <location>
        <begin position="224"/>
        <end position="252"/>
    </location>
</feature>
<dbReference type="SUPFAM" id="SSF49899">
    <property type="entry name" value="Concanavalin A-like lectins/glucanases"/>
    <property type="match status" value="2"/>
</dbReference>
<reference evidence="3 4" key="1">
    <citation type="journal article" date="2011" name="Science">
        <title>The ecoresponsive genome of Daphnia pulex.</title>
        <authorList>
            <person name="Colbourne J.K."/>
            <person name="Pfrender M.E."/>
            <person name="Gilbert D."/>
            <person name="Thomas W.K."/>
            <person name="Tucker A."/>
            <person name="Oakley T.H."/>
            <person name="Tokishita S."/>
            <person name="Aerts A."/>
            <person name="Arnold G.J."/>
            <person name="Basu M.K."/>
            <person name="Bauer D.J."/>
            <person name="Caceres C.E."/>
            <person name="Carmel L."/>
            <person name="Casola C."/>
            <person name="Choi J.H."/>
            <person name="Detter J.C."/>
            <person name="Dong Q."/>
            <person name="Dusheyko S."/>
            <person name="Eads B.D."/>
            <person name="Frohlich T."/>
            <person name="Geiler-Samerotte K.A."/>
            <person name="Gerlach D."/>
            <person name="Hatcher P."/>
            <person name="Jogdeo S."/>
            <person name="Krijgsveld J."/>
            <person name="Kriventseva E.V."/>
            <person name="Kultz D."/>
            <person name="Laforsch C."/>
            <person name="Lindquist E."/>
            <person name="Lopez J."/>
            <person name="Manak J.R."/>
            <person name="Muller J."/>
            <person name="Pangilinan J."/>
            <person name="Patwardhan R.P."/>
            <person name="Pitluck S."/>
            <person name="Pritham E.J."/>
            <person name="Rechtsteiner A."/>
            <person name="Rho M."/>
            <person name="Rogozin I.B."/>
            <person name="Sakarya O."/>
            <person name="Salamov A."/>
            <person name="Schaack S."/>
            <person name="Shapiro H."/>
            <person name="Shiga Y."/>
            <person name="Skalitzky C."/>
            <person name="Smith Z."/>
            <person name="Souvorov A."/>
            <person name="Sung W."/>
            <person name="Tang Z."/>
            <person name="Tsuchiya D."/>
            <person name="Tu H."/>
            <person name="Vos H."/>
            <person name="Wang M."/>
            <person name="Wolf Y.I."/>
            <person name="Yamagata H."/>
            <person name="Yamada T."/>
            <person name="Ye Y."/>
            <person name="Shaw J.R."/>
            <person name="Andrews J."/>
            <person name="Crease T.J."/>
            <person name="Tang H."/>
            <person name="Lucas S.M."/>
            <person name="Robertson H.M."/>
            <person name="Bork P."/>
            <person name="Koonin E.V."/>
            <person name="Zdobnov E.M."/>
            <person name="Grigoriev I.V."/>
            <person name="Lynch M."/>
            <person name="Boore J.L."/>
        </authorList>
    </citation>
    <scope>NUCLEOTIDE SEQUENCE [LARGE SCALE GENOMIC DNA]</scope>
</reference>
<evidence type="ECO:0000313" key="3">
    <source>
        <dbReference type="EMBL" id="EFX85340.1"/>
    </source>
</evidence>
<evidence type="ECO:0000259" key="2">
    <source>
        <dbReference type="PROSITE" id="PS50060"/>
    </source>
</evidence>
<accession>E9G4Q5</accession>
<dbReference type="eggNOG" id="ENOG502T2CU">
    <property type="taxonomic scope" value="Eukaryota"/>
</dbReference>
<dbReference type="InterPro" id="IPR000998">
    <property type="entry name" value="MAM_dom"/>
</dbReference>
<dbReference type="KEGG" id="dpx:DAPPUDRAFT_314112"/>
<dbReference type="Gene3D" id="2.60.120.200">
    <property type="match status" value="1"/>
</dbReference>
<proteinExistence type="predicted"/>
<sequence>MQSCTTPVSSAFIYSFKHSVQDKEVRSTRNSAEACFAVPFSRNAERIKVDHLSTRVSLDNDFESGFAEPWYDSSPNTVHWVVETYSYPTENYLAPPPANGYKYLRAVRDARLTPGLLTLRTVTFTAFPGDEISFNFWIRSKYMGGNTLEVVQSVGGVETIFLVLSSYSTIDNFDWLGASSPLPVSEPTEMTLVFFAFCGGNAEDAIAIDDIILKPCEDRTTAISSTSTTETTTDFTDSTSTDPVSSTTTTPVTTTVFTPPTVPYPGTTVFTPPTAPCVGCLKIDPLSARSFLNNNFESGSAYPWYDNSSNTVHWVIEDFSSPTENYPPPTPTTGTKYLRATRDAQATPGQLILRTVTFTAFPGDKFSYNFWIRSKYTGGNYLELVLSNGGVETSLTELSGYSTSVNLEWRPISIPIPISEPADVTFIFFAFCGGNTEDAIAIDDIVVGSFGTETSTSVTTPTSTPTTTPKTTTTTTTPAPLQVATTVFTPPTVPCVSCSTTTPTTTPAPSQVTTTVFTPPTVPCVGCSTTTPTTTPAPSQVTTTVFTPPTVPCVGPQCPTTTPTTTPAPESNIGKSVKRCRLVLSLF</sequence>
<feature type="region of interest" description="Disordered" evidence="1">
    <location>
        <begin position="453"/>
        <end position="479"/>
    </location>
</feature>
<evidence type="ECO:0000256" key="1">
    <source>
        <dbReference type="SAM" id="MobiDB-lite"/>
    </source>
</evidence>
<dbReference type="GO" id="GO:0016020">
    <property type="term" value="C:membrane"/>
    <property type="evidence" value="ECO:0007669"/>
    <property type="project" value="InterPro"/>
</dbReference>
<name>E9G4Q5_DAPPU</name>